<comment type="caution">
    <text evidence="3">The sequence shown here is derived from an EMBL/GenBank/DDBJ whole genome shotgun (WGS) entry which is preliminary data.</text>
</comment>
<dbReference type="EMBL" id="BMUT01000008">
    <property type="protein sequence ID" value="GGX91269.1"/>
    <property type="molecule type" value="Genomic_DNA"/>
</dbReference>
<feature type="transmembrane region" description="Helical" evidence="2">
    <location>
        <begin position="126"/>
        <end position="148"/>
    </location>
</feature>
<feature type="compositionally biased region" description="Low complexity" evidence="1">
    <location>
        <begin position="185"/>
        <end position="212"/>
    </location>
</feature>
<evidence type="ECO:0000256" key="2">
    <source>
        <dbReference type="SAM" id="Phobius"/>
    </source>
</evidence>
<proteinExistence type="predicted"/>
<keyword evidence="2" id="KW-0472">Membrane</keyword>
<dbReference type="RefSeq" id="WP_190023236.1">
    <property type="nucleotide sequence ID" value="NZ_BMUT01000008.1"/>
</dbReference>
<protein>
    <recommendedName>
        <fullName evidence="5">DUF3592 domain-containing protein</fullName>
    </recommendedName>
</protein>
<feature type="compositionally biased region" description="Pro residues" evidence="1">
    <location>
        <begin position="165"/>
        <end position="179"/>
    </location>
</feature>
<accession>A0ABQ2YPP7</accession>
<organism evidence="3 4">
    <name type="scientific">Streptomyces hiroshimensis</name>
    <dbReference type="NCBI Taxonomy" id="66424"/>
    <lineage>
        <taxon>Bacteria</taxon>
        <taxon>Bacillati</taxon>
        <taxon>Actinomycetota</taxon>
        <taxon>Actinomycetes</taxon>
        <taxon>Kitasatosporales</taxon>
        <taxon>Streptomycetaceae</taxon>
        <taxon>Streptomyces</taxon>
    </lineage>
</organism>
<name>A0ABQ2YPP7_9ACTN</name>
<feature type="region of interest" description="Disordered" evidence="1">
    <location>
        <begin position="160"/>
        <end position="212"/>
    </location>
</feature>
<keyword evidence="4" id="KW-1185">Reference proteome</keyword>
<evidence type="ECO:0000313" key="3">
    <source>
        <dbReference type="EMBL" id="GGX91269.1"/>
    </source>
</evidence>
<reference evidence="4" key="1">
    <citation type="journal article" date="2019" name="Int. J. Syst. Evol. Microbiol.">
        <title>The Global Catalogue of Microorganisms (GCM) 10K type strain sequencing project: providing services to taxonomists for standard genome sequencing and annotation.</title>
        <authorList>
            <consortium name="The Broad Institute Genomics Platform"/>
            <consortium name="The Broad Institute Genome Sequencing Center for Infectious Disease"/>
            <person name="Wu L."/>
            <person name="Ma J."/>
        </authorList>
    </citation>
    <scope>NUCLEOTIDE SEQUENCE [LARGE SCALE GENOMIC DNA]</scope>
    <source>
        <strain evidence="4">JCM 4586</strain>
    </source>
</reference>
<gene>
    <name evidence="3" type="ORF">GCM10010324_41390</name>
</gene>
<dbReference type="Proteomes" id="UP000659223">
    <property type="component" value="Unassembled WGS sequence"/>
</dbReference>
<sequence>MFDIVILALPTLMAAGGIAGMVWAVVRLRRLRAAWHSGIEVQGRCLRLYATTVTRRQGAHRSSSTTLHHVYEFTSQDGERRRFEEAGGSATVIEGDSVVIRYPQGRPDRATAIPPGDARTRVGTGILLAFLTLFVAGCVGFGVFYLSVFKPAKEKVTERIEQPWPSAPPAAPAPAPPKGFPTGVPSGFPTDFPTGFPTGFPSGFPSGPGDLP</sequence>
<evidence type="ECO:0000313" key="4">
    <source>
        <dbReference type="Proteomes" id="UP000659223"/>
    </source>
</evidence>
<keyword evidence="2" id="KW-1133">Transmembrane helix</keyword>
<feature type="transmembrane region" description="Helical" evidence="2">
    <location>
        <begin position="6"/>
        <end position="26"/>
    </location>
</feature>
<keyword evidence="2" id="KW-0812">Transmembrane</keyword>
<evidence type="ECO:0000256" key="1">
    <source>
        <dbReference type="SAM" id="MobiDB-lite"/>
    </source>
</evidence>
<evidence type="ECO:0008006" key="5">
    <source>
        <dbReference type="Google" id="ProtNLM"/>
    </source>
</evidence>